<gene>
    <name evidence="3" type="ORF">ATPR_0790</name>
</gene>
<feature type="chain" id="PRO_5003370064" description="Glycine-rich protein" evidence="2">
    <location>
        <begin position="30"/>
        <end position="244"/>
    </location>
</feature>
<evidence type="ECO:0000256" key="2">
    <source>
        <dbReference type="SAM" id="SignalP"/>
    </source>
</evidence>
<reference evidence="3 4" key="1">
    <citation type="journal article" date="2011" name="Biochem. Biophys. Res. Commun.">
        <title>Increased number of Arginine-based salt bridges contributes to the thermotolerance of thermotolerant acetic acid bacteria, Acetobacter tropicalis SKU1100.</title>
        <authorList>
            <person name="Matsutani M."/>
            <person name="Hirakawa H."/>
            <person name="Nishikura M."/>
            <person name="Soemphol W."/>
            <person name="Ali I.A.I."/>
            <person name="Yakushi T."/>
            <person name="Matsushita K."/>
        </authorList>
    </citation>
    <scope>NUCLEOTIDE SEQUENCE [LARGE SCALE GENOMIC DNA]</scope>
    <source>
        <strain evidence="3 4">NBRC 101654</strain>
    </source>
</reference>
<feature type="signal peptide" evidence="2">
    <location>
        <begin position="1"/>
        <end position="29"/>
    </location>
</feature>
<sequence>MKKQASFKYGLAVCLSLATGLAPVAQALARPGGGGGPGGGGFHGGGPGGGGFRGGGGMGPGGGFRGGGMGGGFRPGGPGFGGPGRGGFRGGPGFGGPGRFYGGGMGWRGGWGGGPRWGWGGGGWGYPYYSWGWGYPGWGWGAGPYGGWGWGWGAPFVFGSALGLAVGSAVASSYDGYESQNIYAPQSYYYGGASSQPVGDPAYSSYQQPAYSGAVPQNVAQPSDVVRCSAGRFFNTYTESCDKR</sequence>
<feature type="region of interest" description="Disordered" evidence="1">
    <location>
        <begin position="36"/>
        <end position="89"/>
    </location>
</feature>
<name>F7VBP1_9PROT</name>
<evidence type="ECO:0000256" key="1">
    <source>
        <dbReference type="SAM" id="MobiDB-lite"/>
    </source>
</evidence>
<keyword evidence="2" id="KW-0732">Signal</keyword>
<dbReference type="EMBL" id="BABS01000015">
    <property type="protein sequence ID" value="GAA07786.1"/>
    <property type="molecule type" value="Genomic_DNA"/>
</dbReference>
<comment type="caution">
    <text evidence="3">The sequence shown here is derived from an EMBL/GenBank/DDBJ whole genome shotgun (WGS) entry which is preliminary data.</text>
</comment>
<proteinExistence type="predicted"/>
<accession>F7VBP1</accession>
<evidence type="ECO:0000313" key="3">
    <source>
        <dbReference type="EMBL" id="GAA07786.1"/>
    </source>
</evidence>
<dbReference type="AlphaFoldDB" id="F7VBP1"/>
<evidence type="ECO:0008006" key="5">
    <source>
        <dbReference type="Google" id="ProtNLM"/>
    </source>
</evidence>
<dbReference type="RefSeq" id="WP_006557802.1">
    <property type="nucleotide sequence ID" value="NZ_BABS01000015.1"/>
</dbReference>
<protein>
    <recommendedName>
        <fullName evidence="5">Glycine-rich protein</fullName>
    </recommendedName>
</protein>
<organism evidence="3 4">
    <name type="scientific">Acetobacter tropicalis NBRC 101654</name>
    <dbReference type="NCBI Taxonomy" id="749388"/>
    <lineage>
        <taxon>Bacteria</taxon>
        <taxon>Pseudomonadati</taxon>
        <taxon>Pseudomonadota</taxon>
        <taxon>Alphaproteobacteria</taxon>
        <taxon>Acetobacterales</taxon>
        <taxon>Acetobacteraceae</taxon>
        <taxon>Acetobacter</taxon>
    </lineage>
</organism>
<evidence type="ECO:0000313" key="4">
    <source>
        <dbReference type="Proteomes" id="UP000004319"/>
    </source>
</evidence>
<dbReference type="Proteomes" id="UP000004319">
    <property type="component" value="Unassembled WGS sequence"/>
</dbReference>